<keyword evidence="3" id="KW-1185">Reference proteome</keyword>
<feature type="compositionally biased region" description="Low complexity" evidence="1">
    <location>
        <begin position="575"/>
        <end position="618"/>
    </location>
</feature>
<dbReference type="RefSeq" id="XP_018144131.1">
    <property type="nucleotide sequence ID" value="XM_018287207.1"/>
</dbReference>
<gene>
    <name evidence="2" type="ORF">VFPPC_08512</name>
</gene>
<evidence type="ECO:0000313" key="2">
    <source>
        <dbReference type="EMBL" id="OAQ67044.1"/>
    </source>
</evidence>
<evidence type="ECO:0000256" key="1">
    <source>
        <dbReference type="SAM" id="MobiDB-lite"/>
    </source>
</evidence>
<dbReference type="STRING" id="1380566.A0A179FN93"/>
<feature type="compositionally biased region" description="Low complexity" evidence="1">
    <location>
        <begin position="1049"/>
        <end position="1060"/>
    </location>
</feature>
<accession>A0A179FN93</accession>
<sequence>MSFDLERASEELWRNEGARRRNIAPSPSLSFSPSMSSGSNPQPASQQRHRLATGSSASRENQKATNRLSKQKPVTSGFLKDRFASQDDFSPYGTSRYSHVYLAGSQGCLLLDQVQQEHKTAPPTEARSLGSKRPEHGNLAKRRNKSELQLSSPTLSRRSKSSVSLVGKRQNIFDSESALRVPRRQSTAEGTLSTGSLSSLQSVSRHNTDNGSRQKELGESGFVKLDLLPVSPLNPHFLDEYQSSPPASSVKHEVLDPTSASGSSQSRSSFEHPDSVVGDSGSSMPCIPMRRRSLIRTPGLASRPPPSDKVPGLPNISQPSASIASVLSGARVSKKSSSENKDKGDLDQRKTQTNLPLPSLPKMMEQERPITPCESEYQQLGAIKFGTLRITNASPAPSYSLDSDEEGEPARPTATRVTNDVSHQKGSPRHGPRGASNLRVSSTVRWATMNDAENKIKNQDGPKRTFPVTSNSELDRSWTSGEKLHPESIENRFAYPGDLVGESQDSLLAGSSSPHSRPAREPSYSHVKTEVAPPSEECDTEYSRNEVLDVRDDPSAKPIREWSESKQTNQVIQKALSSSDSGIASANSSLSSKRTLSNADSAYSSNASIESSPSGSGAVAADKSALRGVSTQGAQTRKRHTDKNPNQTGDQQLKDATRGSLLSMSRSSIRRLSSRFRPRHSRSFSSISESHPVIHEQNSNEAVRDKDTPRSENADIRREDTITPGSGGNSSSQKTGKLQWFSVPHKKNSFTTSFAAHDIQTVPLIPMDVEERLRQHSRAFPTTSMRLTKKSTRSEESLKTIISVESKEESIYDQAVDGVYDESGYNNGGINGRRSHKSFSNLNRTNSVQNLGSARTIKSIASSSFAKSNTNVQGMNVTKNFQIEALSFISHEDKEGDSDSQRPASGAAASGEKVYTIRRKPVPSQRELPPKNKELVVQQIVSPNAEHGTEGMAQKDGLAMSKNQNTRTTYDERARCTFKTSQDQDPSNLTAYKGKATASAPNLLGSSASTSSIVTKSETDLHTPEVDKNLPPEPPPRSILRSSFSKATRQQSRPEQQSSQLNMNNQESMKRHPLHSNHVRSQSTSALSQGQTTTSQDDLAALSTIRRHSTLLHRPAFSEPWAAASPAQLRDGSKPPYRVLHSYNSPAYKNTPIWG</sequence>
<feature type="compositionally biased region" description="Basic and acidic residues" evidence="1">
    <location>
        <begin position="1017"/>
        <end position="1030"/>
    </location>
</feature>
<feature type="compositionally biased region" description="Low complexity" evidence="1">
    <location>
        <begin position="259"/>
        <end position="268"/>
    </location>
</feature>
<feature type="compositionally biased region" description="Low complexity" evidence="1">
    <location>
        <begin position="1006"/>
        <end position="1016"/>
    </location>
</feature>
<feature type="compositionally biased region" description="Polar residues" evidence="1">
    <location>
        <begin position="503"/>
        <end position="515"/>
    </location>
</feature>
<feature type="region of interest" description="Disordered" evidence="1">
    <location>
        <begin position="1000"/>
        <end position="1095"/>
    </location>
</feature>
<proteinExistence type="predicted"/>
<feature type="region of interest" description="Disordered" evidence="1">
    <location>
        <begin position="892"/>
        <end position="931"/>
    </location>
</feature>
<evidence type="ECO:0000313" key="3">
    <source>
        <dbReference type="Proteomes" id="UP000078397"/>
    </source>
</evidence>
<feature type="compositionally biased region" description="Basic and acidic residues" evidence="1">
    <location>
        <begin position="336"/>
        <end position="350"/>
    </location>
</feature>
<comment type="caution">
    <text evidence="2">The sequence shown here is derived from an EMBL/GenBank/DDBJ whole genome shotgun (WGS) entry which is preliminary data.</text>
</comment>
<feature type="compositionally biased region" description="Low complexity" evidence="1">
    <location>
        <begin position="25"/>
        <end position="43"/>
    </location>
</feature>
<dbReference type="Proteomes" id="UP000078397">
    <property type="component" value="Unassembled WGS sequence"/>
</dbReference>
<dbReference type="OrthoDB" id="5341904at2759"/>
<reference evidence="2 3" key="1">
    <citation type="journal article" date="2016" name="PLoS Pathog.">
        <title>Biosynthesis of antibiotic leucinostatins in bio-control fungus Purpureocillium lilacinum and their inhibition on phytophthora revealed by genome mining.</title>
        <authorList>
            <person name="Wang G."/>
            <person name="Liu Z."/>
            <person name="Lin R."/>
            <person name="Li E."/>
            <person name="Mao Z."/>
            <person name="Ling J."/>
            <person name="Yang Y."/>
            <person name="Yin W.B."/>
            <person name="Xie B."/>
        </authorList>
    </citation>
    <scope>NUCLEOTIDE SEQUENCE [LARGE SCALE GENOMIC DNA]</scope>
    <source>
        <strain evidence="2">170</strain>
    </source>
</reference>
<dbReference type="KEGG" id="pchm:VFPPC_08512"/>
<feature type="compositionally biased region" description="Polar residues" evidence="1">
    <location>
        <begin position="415"/>
        <end position="425"/>
    </location>
</feature>
<feature type="compositionally biased region" description="Polar residues" evidence="1">
    <location>
        <begin position="467"/>
        <end position="480"/>
    </location>
</feature>
<feature type="region of interest" description="Disordered" evidence="1">
    <location>
        <begin position="14"/>
        <end position="74"/>
    </location>
</feature>
<feature type="region of interest" description="Disordered" evidence="1">
    <location>
        <begin position="393"/>
        <end position="439"/>
    </location>
</feature>
<protein>
    <recommendedName>
        <fullName evidence="4">Proteophosphoglycan ppg4</fullName>
    </recommendedName>
</protein>
<feature type="compositionally biased region" description="Low complexity" evidence="1">
    <location>
        <begin position="150"/>
        <end position="163"/>
    </location>
</feature>
<feature type="compositionally biased region" description="Basic and acidic residues" evidence="1">
    <location>
        <begin position="452"/>
        <end position="463"/>
    </location>
</feature>
<feature type="compositionally biased region" description="Polar residues" evidence="1">
    <location>
        <begin position="315"/>
        <end position="325"/>
    </location>
</feature>
<feature type="region of interest" description="Disordered" evidence="1">
    <location>
        <begin position="237"/>
        <end position="364"/>
    </location>
</feature>
<feature type="compositionally biased region" description="Basic residues" evidence="1">
    <location>
        <begin position="668"/>
        <end position="682"/>
    </location>
</feature>
<feature type="compositionally biased region" description="Polar residues" evidence="1">
    <location>
        <begin position="1079"/>
        <end position="1095"/>
    </location>
</feature>
<feature type="region of interest" description="Disordered" evidence="1">
    <location>
        <begin position="945"/>
        <end position="971"/>
    </location>
</feature>
<feature type="compositionally biased region" description="Basic and acidic residues" evidence="1">
    <location>
        <begin position="206"/>
        <end position="218"/>
    </location>
</feature>
<feature type="region of interest" description="Disordered" evidence="1">
    <location>
        <begin position="116"/>
        <end position="163"/>
    </location>
</feature>
<evidence type="ECO:0008006" key="4">
    <source>
        <dbReference type="Google" id="ProtNLM"/>
    </source>
</evidence>
<dbReference type="EMBL" id="LSBJ02000004">
    <property type="protein sequence ID" value="OAQ67044.1"/>
    <property type="molecule type" value="Genomic_DNA"/>
</dbReference>
<feature type="compositionally biased region" description="Basic and acidic residues" evidence="1">
    <location>
        <begin position="541"/>
        <end position="564"/>
    </location>
</feature>
<feature type="compositionally biased region" description="Polar residues" evidence="1">
    <location>
        <begin position="53"/>
        <end position="74"/>
    </location>
</feature>
<feature type="compositionally biased region" description="Basic and acidic residues" evidence="1">
    <location>
        <begin position="702"/>
        <end position="721"/>
    </location>
</feature>
<dbReference type="AlphaFoldDB" id="A0A179FN93"/>
<feature type="region of interest" description="Disordered" evidence="1">
    <location>
        <begin position="177"/>
        <end position="218"/>
    </location>
</feature>
<organism evidence="2 3">
    <name type="scientific">Pochonia chlamydosporia 170</name>
    <dbReference type="NCBI Taxonomy" id="1380566"/>
    <lineage>
        <taxon>Eukaryota</taxon>
        <taxon>Fungi</taxon>
        <taxon>Dikarya</taxon>
        <taxon>Ascomycota</taxon>
        <taxon>Pezizomycotina</taxon>
        <taxon>Sordariomycetes</taxon>
        <taxon>Hypocreomycetidae</taxon>
        <taxon>Hypocreales</taxon>
        <taxon>Clavicipitaceae</taxon>
        <taxon>Pochonia</taxon>
    </lineage>
</organism>
<name>A0A179FN93_METCM</name>
<dbReference type="GeneID" id="28851201"/>
<feature type="compositionally biased region" description="Low complexity" evidence="1">
    <location>
        <begin position="187"/>
        <end position="204"/>
    </location>
</feature>
<feature type="region of interest" description="Disordered" evidence="1">
    <location>
        <begin position="452"/>
        <end position="735"/>
    </location>
</feature>